<gene>
    <name evidence="1" type="ORF">DEM34_10735</name>
</gene>
<evidence type="ECO:0000313" key="2">
    <source>
        <dbReference type="Proteomes" id="UP000245474"/>
    </source>
</evidence>
<evidence type="ECO:0008006" key="3">
    <source>
        <dbReference type="Google" id="ProtNLM"/>
    </source>
</evidence>
<reference evidence="1 2" key="1">
    <citation type="submission" date="2018-05" db="EMBL/GenBank/DDBJ databases">
        <title>Spiribacter halobius sp. nov., a moderately halophilic bacterium isolated from marine solar saltern.</title>
        <authorList>
            <person name="Zheng W.-S."/>
            <person name="Lu D.-C."/>
            <person name="Du Z.-J."/>
        </authorList>
    </citation>
    <scope>NUCLEOTIDE SEQUENCE [LARGE SCALE GENOMIC DNA]</scope>
    <source>
        <strain evidence="1 2">E85</strain>
    </source>
</reference>
<dbReference type="EMBL" id="QFFI01000015">
    <property type="protein sequence ID" value="PWG62834.1"/>
    <property type="molecule type" value="Genomic_DNA"/>
</dbReference>
<dbReference type="AlphaFoldDB" id="A0A2U2N1H7"/>
<proteinExistence type="predicted"/>
<comment type="caution">
    <text evidence="1">The sequence shown here is derived from an EMBL/GenBank/DDBJ whole genome shotgun (WGS) entry which is preliminary data.</text>
</comment>
<sequence length="130" mass="15321">MPILRANRDRYPADWSEIRARILDRARHRCEWCGVPNHWWRNEFDQWTDSKWVADSWRLNDGYKVAYIVLTIAHVHDPDPANCHPENLAALCQRCHNRHDAPLRQRHAYHTRRAGAALADLFGGCESVER</sequence>
<protein>
    <recommendedName>
        <fullName evidence="3">HNH endonuclease</fullName>
    </recommendedName>
</protein>
<dbReference type="Proteomes" id="UP000245474">
    <property type="component" value="Unassembled WGS sequence"/>
</dbReference>
<keyword evidence="2" id="KW-1185">Reference proteome</keyword>
<dbReference type="OrthoDB" id="7066992at2"/>
<organism evidence="1 2">
    <name type="scientific">Sediminicurvatus halobius</name>
    <dbReference type="NCBI Taxonomy" id="2182432"/>
    <lineage>
        <taxon>Bacteria</taxon>
        <taxon>Pseudomonadati</taxon>
        <taxon>Pseudomonadota</taxon>
        <taxon>Gammaproteobacteria</taxon>
        <taxon>Chromatiales</taxon>
        <taxon>Ectothiorhodospiraceae</taxon>
        <taxon>Sediminicurvatus</taxon>
    </lineage>
</organism>
<name>A0A2U2N1H7_9GAMM</name>
<accession>A0A2U2N1H7</accession>
<evidence type="ECO:0000313" key="1">
    <source>
        <dbReference type="EMBL" id="PWG62834.1"/>
    </source>
</evidence>